<feature type="transmembrane region" description="Helical" evidence="8">
    <location>
        <begin position="327"/>
        <end position="344"/>
    </location>
</feature>
<evidence type="ECO:0000256" key="2">
    <source>
        <dbReference type="ARBA" id="ARBA00010992"/>
    </source>
</evidence>
<feature type="transmembrane region" description="Helical" evidence="8">
    <location>
        <begin position="259"/>
        <end position="280"/>
    </location>
</feature>
<feature type="transmembrane region" description="Helical" evidence="8">
    <location>
        <begin position="169"/>
        <end position="191"/>
    </location>
</feature>
<evidence type="ECO:0000256" key="1">
    <source>
        <dbReference type="ARBA" id="ARBA00004141"/>
    </source>
</evidence>
<accession>A0A6A5QBZ1</accession>
<dbReference type="PROSITE" id="PS00216">
    <property type="entry name" value="SUGAR_TRANSPORT_1"/>
    <property type="match status" value="2"/>
</dbReference>
<dbReference type="Proteomes" id="UP000800096">
    <property type="component" value="Unassembled WGS sequence"/>
</dbReference>
<dbReference type="SUPFAM" id="SSF103473">
    <property type="entry name" value="MFS general substrate transporter"/>
    <property type="match status" value="1"/>
</dbReference>
<keyword evidence="3 7" id="KW-0813">Transport</keyword>
<feature type="transmembrane region" description="Helical" evidence="8">
    <location>
        <begin position="364"/>
        <end position="386"/>
    </location>
</feature>
<keyword evidence="4 8" id="KW-0812">Transmembrane</keyword>
<proteinExistence type="inferred from homology"/>
<evidence type="ECO:0000256" key="5">
    <source>
        <dbReference type="ARBA" id="ARBA00022989"/>
    </source>
</evidence>
<feature type="transmembrane region" description="Helical" evidence="8">
    <location>
        <begin position="136"/>
        <end position="157"/>
    </location>
</feature>
<dbReference type="InterPro" id="IPR036259">
    <property type="entry name" value="MFS_trans_sf"/>
</dbReference>
<dbReference type="InterPro" id="IPR020846">
    <property type="entry name" value="MFS_dom"/>
</dbReference>
<evidence type="ECO:0000256" key="7">
    <source>
        <dbReference type="RuleBase" id="RU003346"/>
    </source>
</evidence>
<dbReference type="InterPro" id="IPR005829">
    <property type="entry name" value="Sugar_transporter_CS"/>
</dbReference>
<dbReference type="InterPro" id="IPR050360">
    <property type="entry name" value="MFS_Sugar_Transporters"/>
</dbReference>
<dbReference type="PRINTS" id="PR00171">
    <property type="entry name" value="SUGRTRNSPORT"/>
</dbReference>
<dbReference type="AlphaFoldDB" id="A0A6A5QBZ1"/>
<feature type="transmembrane region" description="Helical" evidence="8">
    <location>
        <begin position="398"/>
        <end position="417"/>
    </location>
</feature>
<dbReference type="FunFam" id="1.20.1250.20:FF:000090">
    <property type="entry name" value="MFS sugar transporter, putative"/>
    <property type="match status" value="1"/>
</dbReference>
<evidence type="ECO:0000256" key="6">
    <source>
        <dbReference type="ARBA" id="ARBA00023136"/>
    </source>
</evidence>
<feature type="transmembrane region" description="Helical" evidence="8">
    <location>
        <begin position="103"/>
        <end position="124"/>
    </location>
</feature>
<dbReference type="Pfam" id="PF00083">
    <property type="entry name" value="Sugar_tr"/>
    <property type="match status" value="1"/>
</dbReference>
<feature type="transmembrane region" description="Helical" evidence="8">
    <location>
        <begin position="300"/>
        <end position="318"/>
    </location>
</feature>
<dbReference type="GO" id="GO:0005351">
    <property type="term" value="F:carbohydrate:proton symporter activity"/>
    <property type="evidence" value="ECO:0007669"/>
    <property type="project" value="TreeGrafter"/>
</dbReference>
<dbReference type="OrthoDB" id="6612291at2759"/>
<dbReference type="EMBL" id="ML979139">
    <property type="protein sequence ID" value="KAF1912872.1"/>
    <property type="molecule type" value="Genomic_DNA"/>
</dbReference>
<dbReference type="GO" id="GO:0016020">
    <property type="term" value="C:membrane"/>
    <property type="evidence" value="ECO:0007669"/>
    <property type="project" value="UniProtKB-SubCell"/>
</dbReference>
<keyword evidence="11" id="KW-1185">Reference proteome</keyword>
<keyword evidence="6 8" id="KW-0472">Membrane</keyword>
<evidence type="ECO:0000256" key="4">
    <source>
        <dbReference type="ARBA" id="ARBA00022692"/>
    </source>
</evidence>
<protein>
    <submittedName>
        <fullName evidence="10">MFS sugar transporter-like protein</fullName>
    </submittedName>
</protein>
<evidence type="ECO:0000313" key="11">
    <source>
        <dbReference type="Proteomes" id="UP000800096"/>
    </source>
</evidence>
<reference evidence="10" key="1">
    <citation type="journal article" date="2020" name="Stud. Mycol.">
        <title>101 Dothideomycetes genomes: a test case for predicting lifestyles and emergence of pathogens.</title>
        <authorList>
            <person name="Haridas S."/>
            <person name="Albert R."/>
            <person name="Binder M."/>
            <person name="Bloem J."/>
            <person name="Labutti K."/>
            <person name="Salamov A."/>
            <person name="Andreopoulos B."/>
            <person name="Baker S."/>
            <person name="Barry K."/>
            <person name="Bills G."/>
            <person name="Bluhm B."/>
            <person name="Cannon C."/>
            <person name="Castanera R."/>
            <person name="Culley D."/>
            <person name="Daum C."/>
            <person name="Ezra D."/>
            <person name="Gonzalez J."/>
            <person name="Henrissat B."/>
            <person name="Kuo A."/>
            <person name="Liang C."/>
            <person name="Lipzen A."/>
            <person name="Lutzoni F."/>
            <person name="Magnuson J."/>
            <person name="Mondo S."/>
            <person name="Nolan M."/>
            <person name="Ohm R."/>
            <person name="Pangilinan J."/>
            <person name="Park H.-J."/>
            <person name="Ramirez L."/>
            <person name="Alfaro M."/>
            <person name="Sun H."/>
            <person name="Tritt A."/>
            <person name="Yoshinaga Y."/>
            <person name="Zwiers L.-H."/>
            <person name="Turgeon B."/>
            <person name="Goodwin S."/>
            <person name="Spatafora J."/>
            <person name="Crous P."/>
            <person name="Grigoriev I."/>
        </authorList>
    </citation>
    <scope>NUCLEOTIDE SEQUENCE</scope>
    <source>
        <strain evidence="10">HMLAC05119</strain>
    </source>
</reference>
<feature type="transmembrane region" description="Helical" evidence="8">
    <location>
        <begin position="79"/>
        <end position="97"/>
    </location>
</feature>
<keyword evidence="5 8" id="KW-1133">Transmembrane helix</keyword>
<comment type="subcellular location">
    <subcellularLocation>
        <location evidence="1">Membrane</location>
        <topology evidence="1">Multi-pass membrane protein</topology>
    </subcellularLocation>
</comment>
<dbReference type="PANTHER" id="PTHR48022:SF80">
    <property type="entry name" value="SUGAR TRANSPORTER, PUTATIVE (AFU_ORTHOLOGUE AFUA_3G12170)-RELATED"/>
    <property type="match status" value="1"/>
</dbReference>
<dbReference type="InterPro" id="IPR005828">
    <property type="entry name" value="MFS_sugar_transport-like"/>
</dbReference>
<dbReference type="InterPro" id="IPR003663">
    <property type="entry name" value="Sugar/inositol_transpt"/>
</dbReference>
<dbReference type="PROSITE" id="PS50850">
    <property type="entry name" value="MFS"/>
    <property type="match status" value="1"/>
</dbReference>
<evidence type="ECO:0000256" key="3">
    <source>
        <dbReference type="ARBA" id="ARBA00022448"/>
    </source>
</evidence>
<gene>
    <name evidence="10" type="ORF">BDU57DRAFT_337379</name>
</gene>
<organism evidence="10 11">
    <name type="scientific">Ampelomyces quisqualis</name>
    <name type="common">Powdery mildew agent</name>
    <dbReference type="NCBI Taxonomy" id="50730"/>
    <lineage>
        <taxon>Eukaryota</taxon>
        <taxon>Fungi</taxon>
        <taxon>Dikarya</taxon>
        <taxon>Ascomycota</taxon>
        <taxon>Pezizomycotina</taxon>
        <taxon>Dothideomycetes</taxon>
        <taxon>Pleosporomycetidae</taxon>
        <taxon>Pleosporales</taxon>
        <taxon>Pleosporineae</taxon>
        <taxon>Phaeosphaeriaceae</taxon>
        <taxon>Ampelomyces</taxon>
    </lineage>
</organism>
<keyword evidence="10" id="KW-0762">Sugar transport</keyword>
<dbReference type="Gene3D" id="1.20.1250.20">
    <property type="entry name" value="MFS general substrate transporter like domains"/>
    <property type="match status" value="1"/>
</dbReference>
<dbReference type="PANTHER" id="PTHR48022">
    <property type="entry name" value="PLASTIDIC GLUCOSE TRANSPORTER 4"/>
    <property type="match status" value="1"/>
</dbReference>
<evidence type="ECO:0000256" key="8">
    <source>
        <dbReference type="SAM" id="Phobius"/>
    </source>
</evidence>
<comment type="similarity">
    <text evidence="2 7">Belongs to the major facilitator superfamily. Sugar transporter (TC 2.A.1.1) family.</text>
</comment>
<evidence type="ECO:0000313" key="10">
    <source>
        <dbReference type="EMBL" id="KAF1912872.1"/>
    </source>
</evidence>
<sequence length="504" mass="55117">MGLFFNVALSVFAATGSFLFGYDSGVMTLVIQSPNFLTYFNTKPESAIIGAINATFSGGAVFGSLMGGLTMDSLGRRKTIMLGAFINLVGAILQSSAQNLAMILVGRIMAGWAVGVLSMSVPIYQSECAHPKTRGLIVGIAQQMIGVGFIVSTWVGYGSSKVPETNPFSWRFPLAFQCAPCLMLLCGMMFFPESPRYLCEIDRADEALVVLKKLHYNGSNDEWIQTEFNEIKLTIDAERAITAPGWRVMFTVPAWRTRLMHATLIQLFGQMTGVNVIGYYSTILYKNLGITGDRNLLVTSIYNVVGPIFNFIFIVFFLDKVGRKKPLIFGTIAISIALICEAVLGSQVNGATGSRKDGISGAGVFFLFAFSCIFSVSFGPISWVYASEIMPLSIRGRGSAFATGIGNWLVGTVWSQVSPIALGEITYNFYFVFVAFNLCVTLPTIWFVFKETNQLTLEEIDLLFGDRALGMLPDNLGDAEKQIEMERIEDARKKLAGTNVTAVH</sequence>
<dbReference type="NCBIfam" id="TIGR00879">
    <property type="entry name" value="SP"/>
    <property type="match status" value="1"/>
</dbReference>
<name>A0A6A5QBZ1_AMPQU</name>
<feature type="transmembrane region" description="Helical" evidence="8">
    <location>
        <begin position="429"/>
        <end position="449"/>
    </location>
</feature>
<feature type="domain" description="Major facilitator superfamily (MFS) profile" evidence="9">
    <location>
        <begin position="9"/>
        <end position="453"/>
    </location>
</feature>
<feature type="transmembrane region" description="Helical" evidence="8">
    <location>
        <begin position="48"/>
        <end position="67"/>
    </location>
</feature>
<evidence type="ECO:0000259" key="9">
    <source>
        <dbReference type="PROSITE" id="PS50850"/>
    </source>
</evidence>